<dbReference type="AlphaFoldDB" id="Q6W6N5"/>
<reference evidence="2" key="1">
    <citation type="journal article" date="2004" name="J. Bacteriol.">
        <title>Telomere exchange between linear replicons of Borrelia burgdorferi.</title>
        <authorList>
            <person name="Huang W.M."/>
            <person name="Robertson M."/>
            <person name="Aron J."/>
            <person name="Casjens S."/>
        </authorList>
    </citation>
    <scope>NUCLEOTIDE SEQUENCE</scope>
    <source>
        <strain evidence="2">Sh-2-82</strain>
    </source>
</reference>
<dbReference type="PANTHER" id="PTHR13696">
    <property type="entry name" value="P-LOOP CONTAINING NUCLEOSIDE TRIPHOSPHATE HYDROLASE"/>
    <property type="match status" value="1"/>
</dbReference>
<dbReference type="CDD" id="cd02042">
    <property type="entry name" value="ParAB_family"/>
    <property type="match status" value="1"/>
</dbReference>
<dbReference type="InterPro" id="IPR027417">
    <property type="entry name" value="P-loop_NTPase"/>
</dbReference>
<sequence length="262" mass="30522">MNKKPNILTIASLKGGVGKSTLTILFSYLLKDLGKKILIVDMDPQNSITSYFSNYVHNVEIYNTYSMLKGGVSFNNCVGKINDHIFIIPAHPILENFNLEPIDYKEIVLELRIEQNISAYEFDYILLDTPPHRDFLVKNALNITDHIIIPVQVERWSIESFTILMNMIENFQIIKKKIYTTSIVENQFIKNRNTLKDIERLLYEKYGSYVKGKIHFSNGIKVFINELIEPSSEESYYKEAKKTLHNILGYINHKNKYFINNK</sequence>
<dbReference type="InterPro" id="IPR050678">
    <property type="entry name" value="DNA_Partitioning_ATPase"/>
</dbReference>
<dbReference type="RefSeq" id="WP_106007426.1">
    <property type="nucleotide sequence ID" value="NZ_CP074072.1"/>
</dbReference>
<feature type="domain" description="AAA" evidence="1">
    <location>
        <begin position="7"/>
        <end position="173"/>
    </location>
</feature>
<evidence type="ECO:0000313" key="2">
    <source>
        <dbReference type="EMBL" id="AAQ81886.1"/>
    </source>
</evidence>
<dbReference type="EMBL" id="AY309080">
    <property type="protein sequence ID" value="AAQ81886.1"/>
    <property type="molecule type" value="Genomic_DNA"/>
</dbReference>
<name>Q6W6N5_BORBG</name>
<accession>Q6W6N5</accession>
<evidence type="ECO:0000259" key="1">
    <source>
        <dbReference type="Pfam" id="PF13614"/>
    </source>
</evidence>
<dbReference type="SUPFAM" id="SSF52540">
    <property type="entry name" value="P-loop containing nucleoside triphosphate hydrolases"/>
    <property type="match status" value="1"/>
</dbReference>
<dbReference type="InterPro" id="IPR025669">
    <property type="entry name" value="AAA_dom"/>
</dbReference>
<organism evidence="2">
    <name type="scientific">Borreliella burgdorferi</name>
    <name type="common">Lyme disease spirochete</name>
    <name type="synonym">Borrelia burgdorferi</name>
    <dbReference type="NCBI Taxonomy" id="139"/>
    <lineage>
        <taxon>Bacteria</taxon>
        <taxon>Pseudomonadati</taxon>
        <taxon>Spirochaetota</taxon>
        <taxon>Spirochaetia</taxon>
        <taxon>Spirochaetales</taxon>
        <taxon>Borreliaceae</taxon>
        <taxon>Borreliella</taxon>
    </lineage>
</organism>
<dbReference type="Pfam" id="PF13614">
    <property type="entry name" value="AAA_31"/>
    <property type="match status" value="1"/>
</dbReference>
<proteinExistence type="predicted"/>
<protein>
    <submittedName>
        <fullName evidence="2">Putative plasmid partition protein</fullName>
    </submittedName>
</protein>
<dbReference type="Gene3D" id="3.40.50.300">
    <property type="entry name" value="P-loop containing nucleotide triphosphate hydrolases"/>
    <property type="match status" value="1"/>
</dbReference>
<dbReference type="PANTHER" id="PTHR13696:SF99">
    <property type="entry name" value="COBYRINIC ACID AC-DIAMIDE SYNTHASE"/>
    <property type="match status" value="1"/>
</dbReference>